<dbReference type="InterPro" id="IPR050756">
    <property type="entry name" value="CSN3"/>
</dbReference>
<accession>A0A915HFT9</accession>
<keyword evidence="2" id="KW-1185">Reference proteome</keyword>
<dbReference type="Pfam" id="PF25573">
    <property type="entry name" value="TPR_PSMD3_N"/>
    <property type="match status" value="1"/>
</dbReference>
<reference evidence="3" key="1">
    <citation type="submission" date="2022-11" db="UniProtKB">
        <authorList>
            <consortium name="WormBaseParasite"/>
        </authorList>
    </citation>
    <scope>IDENTIFICATION</scope>
</reference>
<dbReference type="PANTHER" id="PTHR10758:SF2">
    <property type="entry name" value="26S PROTEASOME NON-ATPASE REGULATORY SUBUNIT 3"/>
    <property type="match status" value="1"/>
</dbReference>
<dbReference type="SMART" id="SM00753">
    <property type="entry name" value="PAM"/>
    <property type="match status" value="1"/>
</dbReference>
<dbReference type="PROSITE" id="PS50250">
    <property type="entry name" value="PCI"/>
    <property type="match status" value="1"/>
</dbReference>
<dbReference type="WBParaSite" id="nRc.2.0.1.t00473-RA">
    <property type="protein sequence ID" value="nRc.2.0.1.t00473-RA"/>
    <property type="gene ID" value="nRc.2.0.1.g00473"/>
</dbReference>
<name>A0A915HFT9_ROMCU</name>
<organism evidence="2 3">
    <name type="scientific">Romanomermis culicivorax</name>
    <name type="common">Nematode worm</name>
    <dbReference type="NCBI Taxonomy" id="13658"/>
    <lineage>
        <taxon>Eukaryota</taxon>
        <taxon>Metazoa</taxon>
        <taxon>Ecdysozoa</taxon>
        <taxon>Nematoda</taxon>
        <taxon>Enoplea</taxon>
        <taxon>Dorylaimia</taxon>
        <taxon>Mermithida</taxon>
        <taxon>Mermithoidea</taxon>
        <taxon>Mermithidae</taxon>
        <taxon>Romanomermis</taxon>
    </lineage>
</organism>
<dbReference type="InterPro" id="IPR057985">
    <property type="entry name" value="TPR_PSMD3_N"/>
</dbReference>
<dbReference type="InterPro" id="IPR000717">
    <property type="entry name" value="PCI_dom"/>
</dbReference>
<dbReference type="GO" id="GO:0006511">
    <property type="term" value="P:ubiquitin-dependent protein catabolic process"/>
    <property type="evidence" value="ECO:0007669"/>
    <property type="project" value="TreeGrafter"/>
</dbReference>
<dbReference type="Proteomes" id="UP000887565">
    <property type="component" value="Unplaced"/>
</dbReference>
<dbReference type="PANTHER" id="PTHR10758">
    <property type="entry name" value="26S PROTEASOME NON-ATPASE REGULATORY SUBUNIT 3/COP9 SIGNALOSOME COMPLEX SUBUNIT 3"/>
    <property type="match status" value="1"/>
</dbReference>
<sequence length="366" mass="42549">MKIKRRLTANVVCRLVNYYFVGPDVARRRRKLLAYVQKTSKTSASCASIVAKERRPNKKAKRAPTTYSILPEIETYLHLLVVIYLFQENRLGHVRAIKCCESLMKMLELHNLRLLDLLAAKVYYFYCLMHERIGKLSSCCKYLDKRLLVAKLHHHDDTHATLTNCLLRLYIVEKSFDLASTLIEDDKRCPFPPEADVYQWARFHYYTGLVRATQRRYDEARQALISALKKAPLLVAEGFRYSIVVVLICVELLLGHLPDRLIYREYASSNVVEPYLKLAQAVRDGDVKLFDKTLEKGWKTFDDDQTLNFVVHLKDSVIRAALRQLSAAYSKIYIRQICKKLQFDHQNDAIAILSKFDFENFSQTLS</sequence>
<evidence type="ECO:0000313" key="2">
    <source>
        <dbReference type="Proteomes" id="UP000887565"/>
    </source>
</evidence>
<protein>
    <submittedName>
        <fullName evidence="3">PCI domain-containing protein</fullName>
    </submittedName>
</protein>
<evidence type="ECO:0000313" key="3">
    <source>
        <dbReference type="WBParaSite" id="nRc.2.0.1.t00473-RA"/>
    </source>
</evidence>
<dbReference type="GO" id="GO:0008541">
    <property type="term" value="C:proteasome regulatory particle, lid subcomplex"/>
    <property type="evidence" value="ECO:0007669"/>
    <property type="project" value="TreeGrafter"/>
</dbReference>
<dbReference type="Pfam" id="PF01399">
    <property type="entry name" value="PCI"/>
    <property type="match status" value="1"/>
</dbReference>
<evidence type="ECO:0000259" key="1">
    <source>
        <dbReference type="PROSITE" id="PS50250"/>
    </source>
</evidence>
<feature type="domain" description="PCI" evidence="1">
    <location>
        <begin position="201"/>
        <end position="366"/>
    </location>
</feature>
<dbReference type="AlphaFoldDB" id="A0A915HFT9"/>
<proteinExistence type="predicted"/>